<gene>
    <name evidence="1" type="ORF">MRB53_025040</name>
</gene>
<sequence>MYLEFDNITFQVMSNPETFVLEEVANSLEFKRHLRPKSEFAIGCQVSASEEFNPVREEINQVENCLLVASEELQIKAKTTEDDAVAAATTAAVEVEDGYQTPTSPEHKIPTPRQCPPAPKKPRSTLLMKRKAPSDSHSILISLSNEELELLFRPILTDSGCKNKKGRTGD</sequence>
<dbReference type="Proteomes" id="UP001234297">
    <property type="component" value="Chromosome 7"/>
</dbReference>
<accession>A0ACC2LEB7</accession>
<organism evidence="1 2">
    <name type="scientific">Persea americana</name>
    <name type="common">Avocado</name>
    <dbReference type="NCBI Taxonomy" id="3435"/>
    <lineage>
        <taxon>Eukaryota</taxon>
        <taxon>Viridiplantae</taxon>
        <taxon>Streptophyta</taxon>
        <taxon>Embryophyta</taxon>
        <taxon>Tracheophyta</taxon>
        <taxon>Spermatophyta</taxon>
        <taxon>Magnoliopsida</taxon>
        <taxon>Magnoliidae</taxon>
        <taxon>Laurales</taxon>
        <taxon>Lauraceae</taxon>
        <taxon>Persea</taxon>
    </lineage>
</organism>
<keyword evidence="2" id="KW-1185">Reference proteome</keyword>
<name>A0ACC2LEB7_PERAE</name>
<protein>
    <submittedName>
        <fullName evidence="1">Uncharacterized protein</fullName>
    </submittedName>
</protein>
<proteinExistence type="predicted"/>
<comment type="caution">
    <text evidence="1">The sequence shown here is derived from an EMBL/GenBank/DDBJ whole genome shotgun (WGS) entry which is preliminary data.</text>
</comment>
<dbReference type="EMBL" id="CM056815">
    <property type="protein sequence ID" value="KAJ8631717.1"/>
    <property type="molecule type" value="Genomic_DNA"/>
</dbReference>
<reference evidence="1 2" key="1">
    <citation type="journal article" date="2022" name="Hortic Res">
        <title>A haplotype resolved chromosomal level avocado genome allows analysis of novel avocado genes.</title>
        <authorList>
            <person name="Nath O."/>
            <person name="Fletcher S.J."/>
            <person name="Hayward A."/>
            <person name="Shaw L.M."/>
            <person name="Masouleh A.K."/>
            <person name="Furtado A."/>
            <person name="Henry R.J."/>
            <person name="Mitter N."/>
        </authorList>
    </citation>
    <scope>NUCLEOTIDE SEQUENCE [LARGE SCALE GENOMIC DNA]</scope>
    <source>
        <strain evidence="2">cv. Hass</strain>
    </source>
</reference>
<evidence type="ECO:0000313" key="2">
    <source>
        <dbReference type="Proteomes" id="UP001234297"/>
    </source>
</evidence>
<evidence type="ECO:0000313" key="1">
    <source>
        <dbReference type="EMBL" id="KAJ8631717.1"/>
    </source>
</evidence>